<organism evidence="5 6">
    <name type="scientific">Phytophthora aleatoria</name>
    <dbReference type="NCBI Taxonomy" id="2496075"/>
    <lineage>
        <taxon>Eukaryota</taxon>
        <taxon>Sar</taxon>
        <taxon>Stramenopiles</taxon>
        <taxon>Oomycota</taxon>
        <taxon>Peronosporomycetes</taxon>
        <taxon>Peronosporales</taxon>
        <taxon>Peronosporaceae</taxon>
        <taxon>Phytophthora</taxon>
    </lineage>
</organism>
<feature type="compositionally biased region" description="Basic and acidic residues" evidence="4">
    <location>
        <begin position="1199"/>
        <end position="1208"/>
    </location>
</feature>
<feature type="region of interest" description="Disordered" evidence="4">
    <location>
        <begin position="419"/>
        <end position="540"/>
    </location>
</feature>
<feature type="compositionally biased region" description="Low complexity" evidence="4">
    <location>
        <begin position="703"/>
        <end position="712"/>
    </location>
</feature>
<feature type="compositionally biased region" description="Polar residues" evidence="4">
    <location>
        <begin position="141"/>
        <end position="151"/>
    </location>
</feature>
<evidence type="ECO:0000313" key="5">
    <source>
        <dbReference type="EMBL" id="KAG6970245.1"/>
    </source>
</evidence>
<comment type="caution">
    <text evidence="5">The sequence shown here is derived from an EMBL/GenBank/DDBJ whole genome shotgun (WGS) entry which is preliminary data.</text>
</comment>
<evidence type="ECO:0000256" key="2">
    <source>
        <dbReference type="ARBA" id="ARBA00023043"/>
    </source>
</evidence>
<feature type="compositionally biased region" description="Polar residues" evidence="4">
    <location>
        <begin position="304"/>
        <end position="345"/>
    </location>
</feature>
<dbReference type="PROSITE" id="PS50088">
    <property type="entry name" value="ANK_REPEAT"/>
    <property type="match status" value="1"/>
</dbReference>
<feature type="compositionally biased region" description="Low complexity" evidence="4">
    <location>
        <begin position="419"/>
        <end position="443"/>
    </location>
</feature>
<dbReference type="PANTHER" id="PTHR24171">
    <property type="entry name" value="ANKYRIN REPEAT DOMAIN-CONTAINING PROTEIN 39-RELATED"/>
    <property type="match status" value="1"/>
</dbReference>
<gene>
    <name evidence="5" type="ORF">JG688_00004953</name>
</gene>
<feature type="region of interest" description="Disordered" evidence="4">
    <location>
        <begin position="693"/>
        <end position="721"/>
    </location>
</feature>
<evidence type="ECO:0000313" key="6">
    <source>
        <dbReference type="Proteomes" id="UP000709295"/>
    </source>
</evidence>
<dbReference type="PROSITE" id="PS50297">
    <property type="entry name" value="ANK_REP_REGION"/>
    <property type="match status" value="1"/>
</dbReference>
<feature type="repeat" description="ANK" evidence="3">
    <location>
        <begin position="1043"/>
        <end position="1075"/>
    </location>
</feature>
<evidence type="ECO:0000256" key="3">
    <source>
        <dbReference type="PROSITE-ProRule" id="PRU00023"/>
    </source>
</evidence>
<keyword evidence="1" id="KW-0677">Repeat</keyword>
<evidence type="ECO:0000256" key="1">
    <source>
        <dbReference type="ARBA" id="ARBA00022737"/>
    </source>
</evidence>
<dbReference type="PANTHER" id="PTHR24171:SF9">
    <property type="entry name" value="ANKYRIN REPEAT DOMAIN-CONTAINING PROTEIN 39"/>
    <property type="match status" value="1"/>
</dbReference>
<feature type="compositionally biased region" description="Low complexity" evidence="4">
    <location>
        <begin position="178"/>
        <end position="200"/>
    </location>
</feature>
<feature type="compositionally biased region" description="Low complexity" evidence="4">
    <location>
        <begin position="791"/>
        <end position="812"/>
    </location>
</feature>
<dbReference type="EMBL" id="JAENGY010000187">
    <property type="protein sequence ID" value="KAG6970245.1"/>
    <property type="molecule type" value="Genomic_DNA"/>
</dbReference>
<feature type="compositionally biased region" description="Gly residues" evidence="4">
    <location>
        <begin position="597"/>
        <end position="607"/>
    </location>
</feature>
<feature type="region of interest" description="Disordered" evidence="4">
    <location>
        <begin position="295"/>
        <end position="381"/>
    </location>
</feature>
<evidence type="ECO:0000256" key="4">
    <source>
        <dbReference type="SAM" id="MobiDB-lite"/>
    </source>
</evidence>
<sequence length="1291" mass="141127">MAFAERSLSRTASSLAGEGPAALKDDDSRSKFAELSNNQPVPVSARAISNSPSRHPQSRKCDQQRKAATGLESLLAAMSSSITRDAAALPSTNAQSSAATVTSTSTTTTTATANANVNSSSTSPSGSSPSSSGDGDGRAGNAQQSSSSDGNSPMRRLPAVLRAPPGATANVSSAMTPTAATRSQTQVQAATQQHQRQSQSPLAVSTAAAGNRDITGMGRRHMYPSQALASPYGGGASSPAQMPPRYFGIEGRRIATGSSSYNHDRLSPVSSPAMGESWAGAGNMASRGLKRHLPQQYDGYGRAGSNTGSIRMPAQQPSLQNAASATPSTVRRGPSSNIRSPTMQQMYGMPPSEDPRQYEPSGEARQPRDSTRYETWTSKQLRKKCSHLKLRGLKNVKKHVMVEALYRYYRNQRLKDMADAASAEKSGAASQQQQIPSPQQPQQRRMEARRPSSNHGSSVSGGRSDVQCQSRYDQRSAGPQSQYSAYTSRSRSYGNYGSQSPSPPSSGGDSGPPPQRAGPKSNSSGYYLDEESKGESQYKEVPVTSEDVIRLVDVVLSPEFVDRLAAELSRWQFWVDVREMYIALLSRQHPSSSAGTSGEGGPVGSGGSATNSRNFKWSSMQLWEIWKELSFAYTKTCFEFTTAGMNERVDDREYINFCDGRPDVYYLHQRLHLRPDLLHLIKSNEYIDEKCTSDASESIAHEQQQAQQQQQAGPLVGSGSPLLRAHKRYKAMSGPGSSLAAYNSARAIAAFRDGTAGVNGSGAAGGGNTGRNGSGQGSGDSRGHSPEENCTENSETTGEEGSSNTVNSNVSNSSQDVSMRAALAEQKYFGLLLQNFEVIFESLHNKKVLLATLRKDSKAPDHLIADLHDDIHVLSALKKEFRNKLRHTIQFRCGYLSKLIIHFKFKLANQNCFLEIVTLSLSKLKFLASPFLINAMGAKVSACVWQYADIKYGFLDRELGFDNLHVLAAQGKHKAVLKLLRQGMDPNARQLEGALGAGDDKRGDSPMSCAARGDLGNKDQKRHVKTLEVLLHFGANVNQPNLLNQTPLYIACECNLLRVATWLLQHGADVNINCKNQNETLATMLLDKGAVVIRPSAMLSHIKFPELADELDDDEASSNDKKTAKLHSTLQQYVDREAERRESLIKAAHEAQRLEDQRIYQEQLAKEGTKRKARRRRNRLEAQQRRNLPPVKALDAATDTERDEDHLRSNSPVNQGEGLLLWEKKAINPRALSGRPRWVARQIHCTQQSQNHRTESEHDFMRQCTKLYESIEQERSRRISARSVITVPAKP</sequence>
<accession>A0A8J5M6X5</accession>
<feature type="compositionally biased region" description="Low complexity" evidence="4">
    <location>
        <begin position="91"/>
        <end position="133"/>
    </location>
</feature>
<reference evidence="5" key="1">
    <citation type="submission" date="2021-01" db="EMBL/GenBank/DDBJ databases">
        <title>Phytophthora aleatoria, a newly-described species from Pinus radiata is distinct from Phytophthora cactorum isolates based on comparative genomics.</title>
        <authorList>
            <person name="Mcdougal R."/>
            <person name="Panda P."/>
            <person name="Williams N."/>
            <person name="Studholme D.J."/>
        </authorList>
    </citation>
    <scope>NUCLEOTIDE SEQUENCE</scope>
    <source>
        <strain evidence="5">NZFS 4037</strain>
    </source>
</reference>
<proteinExistence type="predicted"/>
<dbReference type="SMART" id="SM00248">
    <property type="entry name" value="ANK"/>
    <property type="match status" value="3"/>
</dbReference>
<name>A0A8J5M6X5_9STRA</name>
<dbReference type="Proteomes" id="UP000709295">
    <property type="component" value="Unassembled WGS sequence"/>
</dbReference>
<feature type="region of interest" description="Disordered" evidence="4">
    <location>
        <begin position="88"/>
        <end position="207"/>
    </location>
</feature>
<dbReference type="Pfam" id="PF12796">
    <property type="entry name" value="Ank_2"/>
    <property type="match status" value="1"/>
</dbReference>
<feature type="region of interest" description="Disordered" evidence="4">
    <location>
        <begin position="590"/>
        <end position="610"/>
    </location>
</feature>
<keyword evidence="6" id="KW-1185">Reference proteome</keyword>
<feature type="region of interest" description="Disordered" evidence="4">
    <location>
        <begin position="761"/>
        <end position="812"/>
    </location>
</feature>
<feature type="region of interest" description="Disordered" evidence="4">
    <location>
        <begin position="1"/>
        <end position="69"/>
    </location>
</feature>
<keyword evidence="2 3" id="KW-0040">ANK repeat</keyword>
<feature type="compositionally biased region" description="Gly residues" evidence="4">
    <location>
        <begin position="761"/>
        <end position="780"/>
    </location>
</feature>
<protein>
    <submittedName>
        <fullName evidence="5">Uncharacterized protein</fullName>
    </submittedName>
</protein>
<feature type="region of interest" description="Disordered" evidence="4">
    <location>
        <begin position="225"/>
        <end position="245"/>
    </location>
</feature>
<feature type="region of interest" description="Disordered" evidence="4">
    <location>
        <begin position="1164"/>
        <end position="1214"/>
    </location>
</feature>
<feature type="compositionally biased region" description="Basic and acidic residues" evidence="4">
    <location>
        <begin position="23"/>
        <end position="32"/>
    </location>
</feature>
<feature type="compositionally biased region" description="Polar residues" evidence="4">
    <location>
        <begin position="451"/>
        <end position="496"/>
    </location>
</feature>
<feature type="compositionally biased region" description="Polar residues" evidence="4">
    <location>
        <begin position="35"/>
        <end position="55"/>
    </location>
</feature>
<dbReference type="InterPro" id="IPR002110">
    <property type="entry name" value="Ankyrin_rpt"/>
</dbReference>